<feature type="region of interest" description="Disordered" evidence="3">
    <location>
        <begin position="862"/>
        <end position="894"/>
    </location>
</feature>
<name>V6LRH8_9EUKA</name>
<organism evidence="5">
    <name type="scientific">Spironucleus salmonicida</name>
    <dbReference type="NCBI Taxonomy" id="348837"/>
    <lineage>
        <taxon>Eukaryota</taxon>
        <taxon>Metamonada</taxon>
        <taxon>Diplomonadida</taxon>
        <taxon>Hexamitidae</taxon>
        <taxon>Hexamitinae</taxon>
        <taxon>Spironucleus</taxon>
    </lineage>
</organism>
<feature type="compositionally biased region" description="Polar residues" evidence="3">
    <location>
        <begin position="306"/>
        <end position="316"/>
    </location>
</feature>
<dbReference type="EMBL" id="AUWU02000003">
    <property type="protein sequence ID" value="KAH0575657.1"/>
    <property type="molecule type" value="Genomic_DNA"/>
</dbReference>
<dbReference type="Pfam" id="PF21771">
    <property type="entry name" value="CFAP58_CC"/>
    <property type="match status" value="1"/>
</dbReference>
<dbReference type="PANTHER" id="PTHR32083">
    <property type="entry name" value="CILIA AND FLAGELLA-ASSOCIATED PROTEIN 58-RELATED"/>
    <property type="match status" value="1"/>
</dbReference>
<reference evidence="5 6" key="1">
    <citation type="journal article" date="2014" name="PLoS Genet.">
        <title>The Genome of Spironucleus salmonicida Highlights a Fish Pathogen Adapted to Fluctuating Environments.</title>
        <authorList>
            <person name="Xu F."/>
            <person name="Jerlstrom-Hultqvist J."/>
            <person name="Einarsson E."/>
            <person name="Astvaldsson A."/>
            <person name="Svard S.G."/>
            <person name="Andersson J.O."/>
        </authorList>
    </citation>
    <scope>NUCLEOTIDE SEQUENCE</scope>
    <source>
        <strain evidence="6">ATCC 50377</strain>
    </source>
</reference>
<accession>V6LRH8</accession>
<dbReference type="Proteomes" id="UP000018208">
    <property type="component" value="Unassembled WGS sequence"/>
</dbReference>
<proteinExistence type="predicted"/>
<dbReference type="AlphaFoldDB" id="V6LRH8"/>
<evidence type="ECO:0000256" key="3">
    <source>
        <dbReference type="SAM" id="MobiDB-lite"/>
    </source>
</evidence>
<protein>
    <submittedName>
        <fullName evidence="5 6">Flagellar associated protein</fullName>
    </submittedName>
</protein>
<feature type="region of interest" description="Disordered" evidence="3">
    <location>
        <begin position="301"/>
        <end position="320"/>
    </location>
</feature>
<feature type="domain" description="Cilia- and flagella-associated protein 58 central coiled coil" evidence="4">
    <location>
        <begin position="391"/>
        <end position="681"/>
    </location>
</feature>
<dbReference type="VEuPathDB" id="GiardiaDB:SS50377_23297"/>
<dbReference type="InterPro" id="IPR049270">
    <property type="entry name" value="CFAP58_CC"/>
</dbReference>
<evidence type="ECO:0000259" key="4">
    <source>
        <dbReference type="Pfam" id="PF21771"/>
    </source>
</evidence>
<dbReference type="SUPFAM" id="SSF57997">
    <property type="entry name" value="Tropomyosin"/>
    <property type="match status" value="1"/>
</dbReference>
<keyword evidence="7" id="KW-1185">Reference proteome</keyword>
<keyword evidence="5" id="KW-0966">Cell projection</keyword>
<evidence type="ECO:0000313" key="7">
    <source>
        <dbReference type="Proteomes" id="UP000018208"/>
    </source>
</evidence>
<gene>
    <name evidence="5" type="ORF">SS50377_12676</name>
    <name evidence="6" type="ORF">SS50377_23297</name>
</gene>
<reference evidence="6" key="2">
    <citation type="submission" date="2020-12" db="EMBL/GenBank/DDBJ databases">
        <title>New Spironucleus salmonicida genome in near-complete chromosomes.</title>
        <authorList>
            <person name="Xu F."/>
            <person name="Kurt Z."/>
            <person name="Jimenez-Gonzalez A."/>
            <person name="Astvaldsson A."/>
            <person name="Andersson J.O."/>
            <person name="Svard S.G."/>
        </authorList>
    </citation>
    <scope>NUCLEOTIDE SEQUENCE</scope>
    <source>
        <strain evidence="6">ATCC 50377</strain>
    </source>
</reference>
<dbReference type="GO" id="GO:0005856">
    <property type="term" value="C:cytoskeleton"/>
    <property type="evidence" value="ECO:0007669"/>
    <property type="project" value="TreeGrafter"/>
</dbReference>
<sequence>MADNPPSQPTLDEKQLLAYDLAIDEAAYAVIERDFHEIISELIGDNSMDDFRAHYEKLHGALRKSHENEKVLVARVRELAQQLSINQQKIKTALRLTKEDQQTIAALKAEVDKAWEVVKQGREKEGQNQQEISNLQLQVQNLRSMIDSSTKGGNVGISEESSLEDLSRARDVLNQQLMEAQKSYRAQAEDLRLSQDKVKNMQDDKISNEVRIRNLKDQLNQARLEMQNHEKQKTAVENNLTELRVRCDKLEKEAIVKDQEIDELKAQYSHSQDNLKKEQDKLSNAQKEYQQLNDRLVKAKQDSNELSRQITNTKQQNSEKETQIQMYMQEQAQARQMQNNLNRQLQTAQQRIESLDIQKRNQEEKNELLRQKATDLEHQISQLRSANNSVQKDADSLKREHQVVTKQLQVAEVTVADKQDLLFQQEGQQRIFESEIAAFRAEAQKQRNIIFQLEKEREQYSHQATEMHQKYQQALQELKMRELSIQDLQKRVTDADAKLRQKQSLYEQVRADRNLYSKNLVEAQDEISELRRQFRVMSHVIDQLKQEIQSKDTSLVREHFALKSCQKEKDSIVQDLERVRQNLRESELTVGFQVQEIAKLNHIISEADVERQRQLKEYKIVISERDILGTQLIRRNDELSLLYEKVRIHQATLAKGEKQYNQRIDEIRLLRSKVTDLRRQIVQLRRQAAAIEPYKKELLRLQKELLDERAKTRALTQELQSPMNVHRWRQLEGSDPQQFELIKKVKHLQKRLIEKTEEVSQKQMEIEEKERLYNALKKALNRQPGPEVLQKLNHYQDQLKQKSRQLSSVSAELVMFQAQSAEYRGEIEKLTKELQEVKRKYFVYKRKEFDEMSRRAEQQWEEAGGFIAPNETAGTGPRFVGGGFAVHQNQEEEQ</sequence>
<keyword evidence="1 2" id="KW-0175">Coiled coil</keyword>
<dbReference type="OrthoDB" id="264785at2759"/>
<keyword evidence="5" id="KW-0969">Cilium</keyword>
<feature type="coiled-coil region" evidence="2">
    <location>
        <begin position="436"/>
        <end position="582"/>
    </location>
</feature>
<feature type="coiled-coil region" evidence="2">
    <location>
        <begin position="745"/>
        <end position="847"/>
    </location>
</feature>
<evidence type="ECO:0000256" key="2">
    <source>
        <dbReference type="SAM" id="Coils"/>
    </source>
</evidence>
<evidence type="ECO:0000313" key="5">
    <source>
        <dbReference type="EMBL" id="EST47165.1"/>
    </source>
</evidence>
<evidence type="ECO:0000256" key="1">
    <source>
        <dbReference type="ARBA" id="ARBA00023054"/>
    </source>
</evidence>
<evidence type="ECO:0000313" key="6">
    <source>
        <dbReference type="EMBL" id="KAH0575657.1"/>
    </source>
</evidence>
<dbReference type="PANTHER" id="PTHR32083:SF0">
    <property type="entry name" value="CILIA AND FLAGELLA-ASSOCIATED PROTEIN 58"/>
    <property type="match status" value="1"/>
</dbReference>
<feature type="coiled-coil region" evidence="2">
    <location>
        <begin position="667"/>
        <end position="718"/>
    </location>
</feature>
<keyword evidence="5" id="KW-0282">Flagellum</keyword>
<dbReference type="EMBL" id="KI546046">
    <property type="protein sequence ID" value="EST47165.1"/>
    <property type="molecule type" value="Genomic_DNA"/>
</dbReference>